<dbReference type="Gene3D" id="2.10.109.10">
    <property type="entry name" value="Umud Fragment, subunit A"/>
    <property type="match status" value="1"/>
</dbReference>
<dbReference type="AlphaFoldDB" id="A0A1X0XX87"/>
<dbReference type="GO" id="GO:0006465">
    <property type="term" value="P:signal peptide processing"/>
    <property type="evidence" value="ECO:0007669"/>
    <property type="project" value="InterPro"/>
</dbReference>
<keyword evidence="1" id="KW-0472">Membrane</keyword>
<name>A0A1X0XX87_9BACT</name>
<dbReference type="GO" id="GO:0004252">
    <property type="term" value="F:serine-type endopeptidase activity"/>
    <property type="evidence" value="ECO:0007669"/>
    <property type="project" value="InterPro"/>
</dbReference>
<dbReference type="Pfam" id="PF10502">
    <property type="entry name" value="Peptidase_S26"/>
    <property type="match status" value="1"/>
</dbReference>
<organism evidence="3 4">
    <name type="scientific">Geothermobacter hydrogeniphilus</name>
    <dbReference type="NCBI Taxonomy" id="1969733"/>
    <lineage>
        <taxon>Bacteria</taxon>
        <taxon>Pseudomonadati</taxon>
        <taxon>Thermodesulfobacteriota</taxon>
        <taxon>Desulfuromonadia</taxon>
        <taxon>Desulfuromonadales</taxon>
        <taxon>Geothermobacteraceae</taxon>
        <taxon>Geothermobacter</taxon>
    </lineage>
</organism>
<feature type="transmembrane region" description="Helical" evidence="1">
    <location>
        <begin position="12"/>
        <end position="35"/>
    </location>
</feature>
<dbReference type="OrthoDB" id="5360818at2"/>
<evidence type="ECO:0000256" key="1">
    <source>
        <dbReference type="SAM" id="Phobius"/>
    </source>
</evidence>
<feature type="domain" description="Peptidase S26" evidence="2">
    <location>
        <begin position="51"/>
        <end position="173"/>
    </location>
</feature>
<sequence>MTAEKPTGKKLKWICMSMAVVAALIGSMLPGRLFITLTPSIRYRLLWLTSDVWNVRHGDYVAFRVDRKRLQGLLLPESWTEDADGMITAIKRIGCDEGETLLRTGAGGRDFYCGDEFLGRAKKVSRKGEPLQPAQIEGVIPQGMAFMAGDSKDSFDSRYFGLVDKRAFLKRATGIF</sequence>
<evidence type="ECO:0000313" key="4">
    <source>
        <dbReference type="Proteomes" id="UP000193136"/>
    </source>
</evidence>
<evidence type="ECO:0000259" key="2">
    <source>
        <dbReference type="Pfam" id="PF10502"/>
    </source>
</evidence>
<gene>
    <name evidence="3" type="ORF">B5V00_13730</name>
</gene>
<protein>
    <recommendedName>
        <fullName evidence="2">Peptidase S26 domain-containing protein</fullName>
    </recommendedName>
</protein>
<proteinExistence type="predicted"/>
<dbReference type="RefSeq" id="WP_085011386.1">
    <property type="nucleotide sequence ID" value="NZ_NAAD01000019.1"/>
</dbReference>
<dbReference type="InterPro" id="IPR036286">
    <property type="entry name" value="LexA/Signal_pep-like_sf"/>
</dbReference>
<keyword evidence="1" id="KW-1133">Transmembrane helix</keyword>
<dbReference type="SUPFAM" id="SSF51306">
    <property type="entry name" value="LexA/Signal peptidase"/>
    <property type="match status" value="1"/>
</dbReference>
<accession>A0A1X0XX87</accession>
<dbReference type="EMBL" id="NAAD01000019">
    <property type="protein sequence ID" value="ORJ57505.1"/>
    <property type="molecule type" value="Genomic_DNA"/>
</dbReference>
<keyword evidence="1" id="KW-0812">Transmembrane</keyword>
<evidence type="ECO:0000313" key="3">
    <source>
        <dbReference type="EMBL" id="ORJ57505.1"/>
    </source>
</evidence>
<keyword evidence="4" id="KW-1185">Reference proteome</keyword>
<dbReference type="STRING" id="1969733.B5V00_13730"/>
<reference evidence="3 4" key="1">
    <citation type="submission" date="2017-03" db="EMBL/GenBank/DDBJ databases">
        <title>Genome sequence of Geothermobacter sp. EPR-M, Deep-Sea Iron Reducer.</title>
        <authorList>
            <person name="Tully B."/>
            <person name="Savalia P."/>
            <person name="Abuyen K."/>
            <person name="Baughan C."/>
            <person name="Romero E."/>
            <person name="Ronkowski C."/>
            <person name="Torres B."/>
            <person name="Tremblay J."/>
            <person name="Trujillo A."/>
            <person name="Tyler M."/>
            <person name="Perez-Rodriguez I."/>
            <person name="Amend J."/>
        </authorList>
    </citation>
    <scope>NUCLEOTIDE SEQUENCE [LARGE SCALE GENOMIC DNA]</scope>
    <source>
        <strain evidence="3 4">EPR-M</strain>
    </source>
</reference>
<comment type="caution">
    <text evidence="3">The sequence shown here is derived from an EMBL/GenBank/DDBJ whole genome shotgun (WGS) entry which is preliminary data.</text>
</comment>
<dbReference type="Proteomes" id="UP000193136">
    <property type="component" value="Unassembled WGS sequence"/>
</dbReference>
<dbReference type="InterPro" id="IPR019533">
    <property type="entry name" value="Peptidase_S26"/>
</dbReference>